<name>A0A165K9K9_9BASI</name>
<keyword evidence="4" id="KW-0378">Hydrolase</keyword>
<dbReference type="PANTHER" id="PTHR11820:SF112">
    <property type="entry name" value="FUMARYLACETOACETATE HYDROLASE FAMILY PROTEIN (AFU_ORTHOLOGUE AFUA_1G02370)-RELATED"/>
    <property type="match status" value="1"/>
</dbReference>
<dbReference type="InterPro" id="IPR036663">
    <property type="entry name" value="Fumarylacetoacetase_C_sf"/>
</dbReference>
<dbReference type="STRING" id="1353952.A0A165K9K9"/>
<dbReference type="GO" id="GO:0016787">
    <property type="term" value="F:hydrolase activity"/>
    <property type="evidence" value="ECO:0007669"/>
    <property type="project" value="UniProtKB-KW"/>
</dbReference>
<dbReference type="EMBL" id="KV423914">
    <property type="protein sequence ID" value="KZT62863.1"/>
    <property type="molecule type" value="Genomic_DNA"/>
</dbReference>
<dbReference type="GO" id="GO:0046872">
    <property type="term" value="F:metal ion binding"/>
    <property type="evidence" value="ECO:0007669"/>
    <property type="project" value="UniProtKB-KW"/>
</dbReference>
<dbReference type="Pfam" id="PF01557">
    <property type="entry name" value="FAA_hydrolase"/>
    <property type="match status" value="1"/>
</dbReference>
<evidence type="ECO:0000259" key="3">
    <source>
        <dbReference type="Pfam" id="PF01557"/>
    </source>
</evidence>
<dbReference type="SUPFAM" id="SSF56529">
    <property type="entry name" value="FAH"/>
    <property type="match status" value="1"/>
</dbReference>
<dbReference type="AlphaFoldDB" id="A0A165K9K9"/>
<feature type="domain" description="Fumarylacetoacetase-like C-terminal" evidence="3">
    <location>
        <begin position="86"/>
        <end position="291"/>
    </location>
</feature>
<dbReference type="GO" id="GO:0050163">
    <property type="term" value="F:oxaloacetate tautomerase activity"/>
    <property type="evidence" value="ECO:0007669"/>
    <property type="project" value="UniProtKB-ARBA"/>
</dbReference>
<sequence>MTTAWTRLIRFTARETGGKKVHIGEPVDPQLDVGLAVLNGTPVKAYEISGTSALDYRATVTSRVLTVLTLLSPVDAKEVGVARFLGLNYSDHAKENNLAEPKYPVLFYKPPTALIDPFDPIVVSRAVQPPEEHLSDYECELVVVLGRLARDVKESEALDYVLGYTGGNDVSFRKHQTAVPQFGFSKGFDASAPWGPCLVSAKAIRDPQKLPIKTTLNGQVLQDGNTKDMIFSVATAIAFLSQGTTLLPGSILWTGTPAGCGFARKPPVVLKHGDDVRVWVGGGIGTLVNPVEEEGKGAVRAKL</sequence>
<proteinExistence type="inferred from homology"/>
<accession>A0A165K9K9</accession>
<organism evidence="4 5">
    <name type="scientific">Calocera cornea HHB12733</name>
    <dbReference type="NCBI Taxonomy" id="1353952"/>
    <lineage>
        <taxon>Eukaryota</taxon>
        <taxon>Fungi</taxon>
        <taxon>Dikarya</taxon>
        <taxon>Basidiomycota</taxon>
        <taxon>Agaricomycotina</taxon>
        <taxon>Dacrymycetes</taxon>
        <taxon>Dacrymycetales</taxon>
        <taxon>Dacrymycetaceae</taxon>
        <taxon>Calocera</taxon>
    </lineage>
</organism>
<keyword evidence="5" id="KW-1185">Reference proteome</keyword>
<dbReference type="FunFam" id="3.90.850.10:FF:000002">
    <property type="entry name" value="2-hydroxyhepta-2,4-diene-1,7-dioate isomerase"/>
    <property type="match status" value="1"/>
</dbReference>
<evidence type="ECO:0000313" key="5">
    <source>
        <dbReference type="Proteomes" id="UP000076842"/>
    </source>
</evidence>
<dbReference type="Proteomes" id="UP000076842">
    <property type="component" value="Unassembled WGS sequence"/>
</dbReference>
<dbReference type="OrthoDB" id="411064at2759"/>
<protein>
    <submittedName>
        <fullName evidence="4">Fumarylacetoacetate hydrolase</fullName>
    </submittedName>
</protein>
<reference evidence="4 5" key="1">
    <citation type="journal article" date="2016" name="Mol. Biol. Evol.">
        <title>Comparative Genomics of Early-Diverging Mushroom-Forming Fungi Provides Insights into the Origins of Lignocellulose Decay Capabilities.</title>
        <authorList>
            <person name="Nagy L.G."/>
            <person name="Riley R."/>
            <person name="Tritt A."/>
            <person name="Adam C."/>
            <person name="Daum C."/>
            <person name="Floudas D."/>
            <person name="Sun H."/>
            <person name="Yadav J.S."/>
            <person name="Pangilinan J."/>
            <person name="Larsson K.H."/>
            <person name="Matsuura K."/>
            <person name="Barry K."/>
            <person name="Labutti K."/>
            <person name="Kuo R."/>
            <person name="Ohm R.A."/>
            <person name="Bhattacharya S.S."/>
            <person name="Shirouzu T."/>
            <person name="Yoshinaga Y."/>
            <person name="Martin F.M."/>
            <person name="Grigoriev I.V."/>
            <person name="Hibbett D.S."/>
        </authorList>
    </citation>
    <scope>NUCLEOTIDE SEQUENCE [LARGE SCALE GENOMIC DNA]</scope>
    <source>
        <strain evidence="4 5">HHB12733</strain>
    </source>
</reference>
<dbReference type="PANTHER" id="PTHR11820">
    <property type="entry name" value="ACYLPYRUVASE"/>
    <property type="match status" value="1"/>
</dbReference>
<dbReference type="GO" id="GO:0006107">
    <property type="term" value="P:oxaloacetate metabolic process"/>
    <property type="evidence" value="ECO:0007669"/>
    <property type="project" value="UniProtKB-ARBA"/>
</dbReference>
<dbReference type="InParanoid" id="A0A165K9K9"/>
<gene>
    <name evidence="4" type="ORF">CALCODRAFT_478769</name>
</gene>
<evidence type="ECO:0000256" key="1">
    <source>
        <dbReference type="ARBA" id="ARBA00010211"/>
    </source>
</evidence>
<dbReference type="Gene3D" id="3.90.850.10">
    <property type="entry name" value="Fumarylacetoacetase-like, C-terminal domain"/>
    <property type="match status" value="1"/>
</dbReference>
<evidence type="ECO:0000313" key="4">
    <source>
        <dbReference type="EMBL" id="KZT62863.1"/>
    </source>
</evidence>
<dbReference type="InterPro" id="IPR011234">
    <property type="entry name" value="Fumarylacetoacetase-like_C"/>
</dbReference>
<keyword evidence="2" id="KW-0479">Metal-binding</keyword>
<comment type="similarity">
    <text evidence="1">Belongs to the FAH family.</text>
</comment>
<evidence type="ECO:0000256" key="2">
    <source>
        <dbReference type="ARBA" id="ARBA00022723"/>
    </source>
</evidence>